<evidence type="ECO:0000256" key="2">
    <source>
        <dbReference type="ARBA" id="ARBA00006565"/>
    </source>
</evidence>
<evidence type="ECO:0000256" key="6">
    <source>
        <dbReference type="SAM" id="Phobius"/>
    </source>
</evidence>
<dbReference type="Pfam" id="PF10277">
    <property type="entry name" value="Frag1"/>
    <property type="match status" value="1"/>
</dbReference>
<dbReference type="Proteomes" id="UP000694844">
    <property type="component" value="Chromosome 1"/>
</dbReference>
<feature type="transmembrane region" description="Helical" evidence="6">
    <location>
        <begin position="95"/>
        <end position="117"/>
    </location>
</feature>
<comment type="subcellular location">
    <subcellularLocation>
        <location evidence="1">Endomembrane system</location>
        <topology evidence="1">Multi-pass membrane protein</topology>
    </subcellularLocation>
</comment>
<dbReference type="InterPro" id="IPR050911">
    <property type="entry name" value="DRAM/TMEM150_Autophagy_Mod"/>
</dbReference>
<keyword evidence="5 6" id="KW-0472">Membrane</keyword>
<feature type="domain" description="CWH43-like N-terminal" evidence="7">
    <location>
        <begin position="3"/>
        <end position="167"/>
    </location>
</feature>
<gene>
    <name evidence="9" type="primary">LOC111136189</name>
</gene>
<evidence type="ECO:0000256" key="1">
    <source>
        <dbReference type="ARBA" id="ARBA00004127"/>
    </source>
</evidence>
<keyword evidence="3 6" id="KW-0812">Transmembrane</keyword>
<evidence type="ECO:0000256" key="4">
    <source>
        <dbReference type="ARBA" id="ARBA00022989"/>
    </source>
</evidence>
<comment type="similarity">
    <text evidence="2">Belongs to the DRAM/TMEM150 family.</text>
</comment>
<reference evidence="8" key="1">
    <citation type="submission" date="2024-06" db="UniProtKB">
        <authorList>
            <consortium name="RefSeq"/>
        </authorList>
    </citation>
    <scope>NUCLEOTIDE SEQUENCE [LARGE SCALE GENOMIC DNA]</scope>
</reference>
<dbReference type="AlphaFoldDB" id="A0A8B8ES99"/>
<accession>A0A8B8ES99</accession>
<evidence type="ECO:0000256" key="5">
    <source>
        <dbReference type="ARBA" id="ARBA00023136"/>
    </source>
</evidence>
<feature type="transmembrane region" description="Helical" evidence="6">
    <location>
        <begin position="21"/>
        <end position="41"/>
    </location>
</feature>
<evidence type="ECO:0000256" key="3">
    <source>
        <dbReference type="ARBA" id="ARBA00022692"/>
    </source>
</evidence>
<protein>
    <submittedName>
        <fullName evidence="9">Transmembrane protein 150B-like isoform X4</fullName>
    </submittedName>
</protein>
<proteinExistence type="inferred from homology"/>
<evidence type="ECO:0000259" key="7">
    <source>
        <dbReference type="Pfam" id="PF10277"/>
    </source>
</evidence>
<dbReference type="PANTHER" id="PTHR21324:SF2">
    <property type="entry name" value="EG:22E5.9 PROTEIN"/>
    <property type="match status" value="1"/>
</dbReference>
<evidence type="ECO:0000313" key="8">
    <source>
        <dbReference type="Proteomes" id="UP000694844"/>
    </source>
</evidence>
<feature type="transmembrane region" description="Helical" evidence="6">
    <location>
        <begin position="53"/>
        <end position="75"/>
    </location>
</feature>
<keyword evidence="4 6" id="KW-1133">Transmembrane helix</keyword>
<feature type="transmembrane region" description="Helical" evidence="6">
    <location>
        <begin position="149"/>
        <end position="166"/>
    </location>
</feature>
<organism evidence="8 9">
    <name type="scientific">Crassostrea virginica</name>
    <name type="common">Eastern oyster</name>
    <dbReference type="NCBI Taxonomy" id="6565"/>
    <lineage>
        <taxon>Eukaryota</taxon>
        <taxon>Metazoa</taxon>
        <taxon>Spiralia</taxon>
        <taxon>Lophotrochozoa</taxon>
        <taxon>Mollusca</taxon>
        <taxon>Bivalvia</taxon>
        <taxon>Autobranchia</taxon>
        <taxon>Pteriomorphia</taxon>
        <taxon>Ostreida</taxon>
        <taxon>Ostreoidea</taxon>
        <taxon>Ostreidae</taxon>
        <taxon>Crassostrea</taxon>
    </lineage>
</organism>
<keyword evidence="8" id="KW-1185">Reference proteome</keyword>
<dbReference type="RefSeq" id="XP_022342633.1">
    <property type="nucleotide sequence ID" value="XM_022486925.1"/>
</dbReference>
<dbReference type="OrthoDB" id="191706at2759"/>
<sequence>MRFLFVKEIFREKEMNKRWKDTNTAGLILGLISSFGLLLVGCFQVDVMKPPHYFGAFLCFVVAIVYLWLQTVITWKLRHVAQKQNDGKVWRAIRLFVWIFQILNSAASTILLILFSVSKTIYKLQRKADMGTKWDTLRDVFLLSTSTEWLLAFSIMVYVLTFIPGFKRLRDIKVKVTVDKGGGEKSGAIPNGDQVYFAYHNNHSCESSLTSHHAKFAFRTNAHCLLGDI</sequence>
<dbReference type="GeneID" id="111136189"/>
<dbReference type="GO" id="GO:0012505">
    <property type="term" value="C:endomembrane system"/>
    <property type="evidence" value="ECO:0007669"/>
    <property type="project" value="UniProtKB-SubCell"/>
</dbReference>
<evidence type="ECO:0000313" key="9">
    <source>
        <dbReference type="RefSeq" id="XP_022342633.1"/>
    </source>
</evidence>
<reference evidence="9" key="2">
    <citation type="submission" date="2025-08" db="UniProtKB">
        <authorList>
            <consortium name="RefSeq"/>
        </authorList>
    </citation>
    <scope>IDENTIFICATION</scope>
    <source>
        <tissue evidence="9">Whole sample</tissue>
    </source>
</reference>
<name>A0A8B8ES99_CRAVI</name>
<dbReference type="PANTHER" id="PTHR21324">
    <property type="entry name" value="FASTING-INDUCIBLE INTEGRAL MEMBRANE PROTEIN TM6P1-RELATED"/>
    <property type="match status" value="1"/>
</dbReference>
<dbReference type="InterPro" id="IPR019402">
    <property type="entry name" value="CWH43_N"/>
</dbReference>